<dbReference type="Gene3D" id="3.30.30.170">
    <property type="match status" value="1"/>
</dbReference>
<dbReference type="PANTHER" id="PTHR23001">
    <property type="entry name" value="EUKARYOTIC TRANSLATION INITIATION FACTOR"/>
    <property type="match status" value="1"/>
</dbReference>
<dbReference type="Pfam" id="PF01873">
    <property type="entry name" value="eIF-5_eIF-2B"/>
    <property type="match status" value="1"/>
</dbReference>
<gene>
    <name evidence="8" type="ORF">ARALYDRAFT_659944</name>
</gene>
<sequence length="220" mass="25542">MDLQQKQACWKVELEVLDNDSSWVSKFDPSKKKKKKRKPLIREDDIFFQKGGDFTEDNAPHCQSGRNFEPDYGYKELLSMVFNRLRDEDLEVSTEMPRTVMMPPRLLAQGTITLCLNFSDLCTTMHRKPDHVMKFLLAQMETKGSLNKQQRLEMKGLVSSKVFQAVFRKYIDAFVICICCKSPDTSLAEEDNGLFNLRCEMYKMTLINWSHLGLFLCSVV</sequence>
<evidence type="ECO:0000256" key="5">
    <source>
        <dbReference type="ARBA" id="ARBA00063900"/>
    </source>
</evidence>
<evidence type="ECO:0000256" key="1">
    <source>
        <dbReference type="ARBA" id="ARBA00010397"/>
    </source>
</evidence>
<comment type="subunit">
    <text evidence="5">Eukaryotic translation initiation factor 2 eIF2 is a heterotrimeric complex composed of an alpha, a beta and a gamma subunit.</text>
</comment>
<evidence type="ECO:0000259" key="7">
    <source>
        <dbReference type="SMART" id="SM00653"/>
    </source>
</evidence>
<dbReference type="InterPro" id="IPR002735">
    <property type="entry name" value="Transl_init_fac_IF2/IF5_dom"/>
</dbReference>
<dbReference type="GO" id="GO:0001731">
    <property type="term" value="P:formation of translation preinitiation complex"/>
    <property type="evidence" value="ECO:0007669"/>
    <property type="project" value="TreeGrafter"/>
</dbReference>
<evidence type="ECO:0000313" key="8">
    <source>
        <dbReference type="EMBL" id="EFH47150.1"/>
    </source>
</evidence>
<dbReference type="GO" id="GO:0003729">
    <property type="term" value="F:mRNA binding"/>
    <property type="evidence" value="ECO:0007669"/>
    <property type="project" value="TreeGrafter"/>
</dbReference>
<evidence type="ECO:0000313" key="9">
    <source>
        <dbReference type="Proteomes" id="UP000008694"/>
    </source>
</evidence>
<dbReference type="STRING" id="81972.D7M6D7"/>
<name>D7M6D7_ARALL</name>
<keyword evidence="9" id="KW-1185">Reference proteome</keyword>
<evidence type="ECO:0000256" key="3">
    <source>
        <dbReference type="ARBA" id="ARBA00022917"/>
    </source>
</evidence>
<evidence type="ECO:0000256" key="4">
    <source>
        <dbReference type="ARBA" id="ARBA00054872"/>
    </source>
</evidence>
<keyword evidence="3" id="KW-0648">Protein biosynthesis</keyword>
<organism evidence="9">
    <name type="scientific">Arabidopsis lyrata subsp. lyrata</name>
    <name type="common">Lyre-leaved rock-cress</name>
    <dbReference type="NCBI Taxonomy" id="81972"/>
    <lineage>
        <taxon>Eukaryota</taxon>
        <taxon>Viridiplantae</taxon>
        <taxon>Streptophyta</taxon>
        <taxon>Embryophyta</taxon>
        <taxon>Tracheophyta</taxon>
        <taxon>Spermatophyta</taxon>
        <taxon>Magnoliopsida</taxon>
        <taxon>eudicotyledons</taxon>
        <taxon>Gunneridae</taxon>
        <taxon>Pentapetalae</taxon>
        <taxon>rosids</taxon>
        <taxon>malvids</taxon>
        <taxon>Brassicales</taxon>
        <taxon>Brassicaceae</taxon>
        <taxon>Camelineae</taxon>
        <taxon>Arabidopsis</taxon>
    </lineage>
</organism>
<feature type="domain" description="Translation initiation factor IF2/IF5" evidence="7">
    <location>
        <begin position="96"/>
        <end position="203"/>
    </location>
</feature>
<dbReference type="GO" id="GO:0031369">
    <property type="term" value="F:translation initiation factor binding"/>
    <property type="evidence" value="ECO:0007669"/>
    <property type="project" value="TreeGrafter"/>
</dbReference>
<reference evidence="9" key="1">
    <citation type="journal article" date="2011" name="Nat. Genet.">
        <title>The Arabidopsis lyrata genome sequence and the basis of rapid genome size change.</title>
        <authorList>
            <person name="Hu T.T."/>
            <person name="Pattyn P."/>
            <person name="Bakker E.G."/>
            <person name="Cao J."/>
            <person name="Cheng J.-F."/>
            <person name="Clark R.M."/>
            <person name="Fahlgren N."/>
            <person name="Fawcett J.A."/>
            <person name="Grimwood J."/>
            <person name="Gundlach H."/>
            <person name="Haberer G."/>
            <person name="Hollister J.D."/>
            <person name="Ossowski S."/>
            <person name="Ottilar R.P."/>
            <person name="Salamov A.A."/>
            <person name="Schneeberger K."/>
            <person name="Spannagl M."/>
            <person name="Wang X."/>
            <person name="Yang L."/>
            <person name="Nasrallah M.E."/>
            <person name="Bergelson J."/>
            <person name="Carrington J.C."/>
            <person name="Gaut B.S."/>
            <person name="Schmutz J."/>
            <person name="Mayer K.F.X."/>
            <person name="Van de Peer Y."/>
            <person name="Grigoriev I.V."/>
            <person name="Nordborg M."/>
            <person name="Weigel D."/>
            <person name="Guo Y.-L."/>
        </authorList>
    </citation>
    <scope>NUCLEOTIDE SEQUENCE [LARGE SCALE GENOMIC DNA]</scope>
    <source>
        <strain evidence="9">cv. MN47</strain>
    </source>
</reference>
<keyword evidence="2" id="KW-0396">Initiation factor</keyword>
<dbReference type="SMART" id="SM00653">
    <property type="entry name" value="eIF2B_5"/>
    <property type="match status" value="1"/>
</dbReference>
<protein>
    <recommendedName>
        <fullName evidence="6">Eukaryotic translation initiation factor 2 subunit beta</fullName>
    </recommendedName>
</protein>
<evidence type="ECO:0000256" key="2">
    <source>
        <dbReference type="ARBA" id="ARBA00022540"/>
    </source>
</evidence>
<accession>D7M6D7</accession>
<proteinExistence type="inferred from homology"/>
<dbReference type="GO" id="GO:0003743">
    <property type="term" value="F:translation initiation factor activity"/>
    <property type="evidence" value="ECO:0007669"/>
    <property type="project" value="UniProtKB-KW"/>
</dbReference>
<dbReference type="EMBL" id="GL348718">
    <property type="protein sequence ID" value="EFH47150.1"/>
    <property type="molecule type" value="Genomic_DNA"/>
</dbReference>
<comment type="similarity">
    <text evidence="1">Belongs to the eIF-2-beta/eIF-5 family.</text>
</comment>
<dbReference type="HOGENOM" id="CLU_1201287_0_0_1"/>
<evidence type="ECO:0000256" key="6">
    <source>
        <dbReference type="ARBA" id="ARBA00073542"/>
    </source>
</evidence>
<dbReference type="PANTHER" id="PTHR23001:SF45">
    <property type="entry name" value="EUKARYOTIC TRANSLATION INITIATION FACTOR 2B FAMILY PROTEIN _ EIF-2B FAMILY PROTEIN"/>
    <property type="match status" value="1"/>
</dbReference>
<dbReference type="InterPro" id="IPR016189">
    <property type="entry name" value="Transl_init_fac_IF2/IF5_N"/>
</dbReference>
<dbReference type="SUPFAM" id="SSF100966">
    <property type="entry name" value="Translation initiation factor 2 beta, aIF2beta, N-terminal domain"/>
    <property type="match status" value="1"/>
</dbReference>
<dbReference type="Proteomes" id="UP000008694">
    <property type="component" value="Unassembled WGS sequence"/>
</dbReference>
<dbReference type="Gramene" id="Al_scaffold_0006_9">
    <property type="protein sequence ID" value="Al_scaffold_0006_9"/>
    <property type="gene ID" value="Al_scaffold_0006_9"/>
</dbReference>
<dbReference type="AlphaFoldDB" id="D7M6D7"/>
<comment type="function">
    <text evidence="4">Component of the eIF2 complex that functions in the early steps of protein synthesis by forming a ternary complex with GTP and initiator tRNA. This complex binds to a 40S ribosomal subunit, followed by mRNA binding to form a 43S pre-initiation complex (43S PIC). Junction of the 60S ribosomal subunit to form the 80S initiation complex is preceded by hydrolysis of the GTP bound to eIF2 and release of an eIF2-GDP binary complex. In order for eIF2 to recycle and catalyze another round of initiation, the GDP bound to eIF2 must exchange with GTP by way of a reaction catalyzed by eIF2B.</text>
</comment>
<dbReference type="eggNOG" id="KOG2768">
    <property type="taxonomic scope" value="Eukaryota"/>
</dbReference>
<dbReference type="FunFam" id="3.30.30.170:FF:000001">
    <property type="entry name" value="Eukaryotic translation initiation factor 2 subunit"/>
    <property type="match status" value="1"/>
</dbReference>
<dbReference type="GO" id="GO:0005850">
    <property type="term" value="C:eukaryotic translation initiation factor 2 complex"/>
    <property type="evidence" value="ECO:0007669"/>
    <property type="project" value="TreeGrafter"/>
</dbReference>
<dbReference type="InterPro" id="IPR045196">
    <property type="entry name" value="IF2/IF5"/>
</dbReference>